<feature type="domain" description="VWFA" evidence="3">
    <location>
        <begin position="27"/>
        <end position="214"/>
    </location>
</feature>
<dbReference type="InterPro" id="IPR002035">
    <property type="entry name" value="VWF_A"/>
</dbReference>
<keyword evidence="2" id="KW-0812">Transmembrane</keyword>
<dbReference type="InterPro" id="IPR036465">
    <property type="entry name" value="vWFA_dom_sf"/>
</dbReference>
<dbReference type="eggNOG" id="COG2304">
    <property type="taxonomic scope" value="Bacteria"/>
</dbReference>
<dbReference type="Proteomes" id="UP000019460">
    <property type="component" value="Unassembled WGS sequence"/>
</dbReference>
<protein>
    <recommendedName>
        <fullName evidence="3">VWFA domain-containing protein</fullName>
    </recommendedName>
</protein>
<dbReference type="CDD" id="cd00198">
    <property type="entry name" value="vWFA"/>
    <property type="match status" value="1"/>
</dbReference>
<evidence type="ECO:0000313" key="5">
    <source>
        <dbReference type="Proteomes" id="UP000019460"/>
    </source>
</evidence>
<proteinExistence type="predicted"/>
<dbReference type="EMBL" id="AONC01000049">
    <property type="protein sequence ID" value="EXJ14080.1"/>
    <property type="molecule type" value="Genomic_DNA"/>
</dbReference>
<dbReference type="Pfam" id="PF00092">
    <property type="entry name" value="VWA"/>
    <property type="match status" value="1"/>
</dbReference>
<reference evidence="4 5" key="1">
    <citation type="submission" date="2012-11" db="EMBL/GenBank/DDBJ databases">
        <title>Genome assembly of Thiorhodococcus sp. AK35.</title>
        <authorList>
            <person name="Nupur N."/>
            <person name="Khatri I."/>
            <person name="Subramanian S."/>
            <person name="Pinnaka A."/>
        </authorList>
    </citation>
    <scope>NUCLEOTIDE SEQUENCE [LARGE SCALE GENOMIC DNA]</scope>
    <source>
        <strain evidence="4 5">AK35</strain>
    </source>
</reference>
<accession>W9VUM5</accession>
<dbReference type="AlphaFoldDB" id="W9VUM5"/>
<evidence type="ECO:0000256" key="2">
    <source>
        <dbReference type="SAM" id="Phobius"/>
    </source>
</evidence>
<dbReference type="SMART" id="SM00327">
    <property type="entry name" value="VWA"/>
    <property type="match status" value="1"/>
</dbReference>
<dbReference type="InterPro" id="IPR056475">
    <property type="entry name" value="GBD_Hemicentin/VWA7"/>
</dbReference>
<organism evidence="4 5">
    <name type="scientific">Imhoffiella purpurea</name>
    <dbReference type="NCBI Taxonomy" id="1249627"/>
    <lineage>
        <taxon>Bacteria</taxon>
        <taxon>Pseudomonadati</taxon>
        <taxon>Pseudomonadota</taxon>
        <taxon>Gammaproteobacteria</taxon>
        <taxon>Chromatiales</taxon>
        <taxon>Chromatiaceae</taxon>
        <taxon>Imhoffiella</taxon>
    </lineage>
</organism>
<feature type="transmembrane region" description="Helical" evidence="2">
    <location>
        <begin position="441"/>
        <end position="465"/>
    </location>
</feature>
<dbReference type="STRING" id="1249627.D779_3042"/>
<evidence type="ECO:0000259" key="3">
    <source>
        <dbReference type="PROSITE" id="PS50234"/>
    </source>
</evidence>
<keyword evidence="2" id="KW-0472">Membrane</keyword>
<feature type="region of interest" description="Disordered" evidence="1">
    <location>
        <begin position="416"/>
        <end position="435"/>
    </location>
</feature>
<keyword evidence="2" id="KW-1133">Transmembrane helix</keyword>
<dbReference type="Pfam" id="PF23560">
    <property type="entry name" value="GBD_Hemicentin"/>
    <property type="match status" value="1"/>
</dbReference>
<comment type="caution">
    <text evidence="4">The sequence shown here is derived from an EMBL/GenBank/DDBJ whole genome shotgun (WGS) entry which is preliminary data.</text>
</comment>
<dbReference type="PROSITE" id="PS50234">
    <property type="entry name" value="VWFA"/>
    <property type="match status" value="1"/>
</dbReference>
<evidence type="ECO:0000313" key="4">
    <source>
        <dbReference type="EMBL" id="EXJ14080.1"/>
    </source>
</evidence>
<dbReference type="SUPFAM" id="SSF53300">
    <property type="entry name" value="vWA-like"/>
    <property type="match status" value="1"/>
</dbReference>
<sequence>MMGGPAMRLLPILFLALGTPAAVASVDVMLALDRSLSMASNDPDRDSLKGVEVFSALLKPDDELGIITFAETAELGVAGRDMAEADARTDIDAFLREVVMDGKRTNFGAALRLGYETFAHQDVKFGAERFLVLFTDGQLNLGAEAATQAARRAIFDELLPLYRSAGIRIFGLAFSSEADLDFLGRLADSTNGRAFRAEKAEDLYAAFVQLFEQLDIPLTTPIAGDQIQVDENVKGLELLVKRGPDGGQMRLIDPVNQTLTVADGRSGVEWQSFDDFDHIRIQDPQPGTWRLATSSTDSKAYIESDLDLEAEIPPRVRAGEGVTVEARLVNHDPDGDSALIEGARLEARIQSASGWEQPPISFESVSMDDDAHDFRGTLLFTSMGDARVELTARGRGFRRTKHYPIEVAAAVSALDSVPANDQDPKAKGGEPIPATPPEQSAAVTLLFANALILALLALILGAWWWRRCRMADRDESDLDV</sequence>
<gene>
    <name evidence="4" type="ORF">D779_3042</name>
</gene>
<dbReference type="Gene3D" id="3.40.50.410">
    <property type="entry name" value="von Willebrand factor, type A domain"/>
    <property type="match status" value="1"/>
</dbReference>
<keyword evidence="5" id="KW-1185">Reference proteome</keyword>
<evidence type="ECO:0000256" key="1">
    <source>
        <dbReference type="SAM" id="MobiDB-lite"/>
    </source>
</evidence>
<name>W9VUM5_9GAMM</name>